<dbReference type="Proteomes" id="UP000029221">
    <property type="component" value="Unassembled WGS sequence"/>
</dbReference>
<organism evidence="2 3">
    <name type="scientific">Nonlabens tegetincola</name>
    <dbReference type="NCBI Taxonomy" id="323273"/>
    <lineage>
        <taxon>Bacteria</taxon>
        <taxon>Pseudomonadati</taxon>
        <taxon>Bacteroidota</taxon>
        <taxon>Flavobacteriia</taxon>
        <taxon>Flavobacteriales</taxon>
        <taxon>Flavobacteriaceae</taxon>
        <taxon>Nonlabens</taxon>
    </lineage>
</organism>
<keyword evidence="1" id="KW-0472">Membrane</keyword>
<feature type="transmembrane region" description="Helical" evidence="1">
    <location>
        <begin position="44"/>
        <end position="65"/>
    </location>
</feature>
<keyword evidence="1" id="KW-1133">Transmembrane helix</keyword>
<reference evidence="2" key="1">
    <citation type="journal article" date="2014" name="Genome Announc.">
        <title>Draft Genome Sequences of Marine Flavobacterium Nonlabens Strains NR17, NR24, NR27, NR32, NR33, and Ara13.</title>
        <authorList>
            <person name="Nakanishi M."/>
            <person name="Meirelles P."/>
            <person name="Suzuki R."/>
            <person name="Takatani N."/>
            <person name="Mino S."/>
            <person name="Suda W."/>
            <person name="Oshima K."/>
            <person name="Hattori M."/>
            <person name="Ohkuma M."/>
            <person name="Hosokawa M."/>
            <person name="Miyashita K."/>
            <person name="Thompson F.L."/>
            <person name="Niwa A."/>
            <person name="Sawabe T."/>
            <person name="Sawabe T."/>
        </authorList>
    </citation>
    <scope>NUCLEOTIDE SEQUENCE [LARGE SCALE GENOMIC DNA]</scope>
    <source>
        <strain evidence="2">JCM 19294</strain>
    </source>
</reference>
<comment type="caution">
    <text evidence="2">The sequence shown here is derived from an EMBL/GenBank/DDBJ whole genome shotgun (WGS) entry which is preliminary data.</text>
</comment>
<evidence type="ECO:0000313" key="2">
    <source>
        <dbReference type="EMBL" id="GAK97505.1"/>
    </source>
</evidence>
<gene>
    <name evidence="2" type="ORF">JCM19294_41</name>
</gene>
<evidence type="ECO:0000313" key="3">
    <source>
        <dbReference type="Proteomes" id="UP000029221"/>
    </source>
</evidence>
<dbReference type="RefSeq" id="WP_042279163.1">
    <property type="nucleotide sequence ID" value="NZ_BBML01000006.1"/>
</dbReference>
<sequence length="169" mass="20025">MKKIKVNNDYWFLSIKGFLLISVAPVSFLINILFRNHKISELPILALVILTLYSFLTLLFLYKLLTERNFKTLKNQFSKRKNIEIVKNSLDKLEWSYTGGENGYLIRDWKKDKKLISLLRFEVVPRSNGISYNIIYSGGSKARFPFFFGIRTYLEWKFKNEIKTTYKSI</sequence>
<feature type="transmembrane region" description="Helical" evidence="1">
    <location>
        <begin position="12"/>
        <end position="32"/>
    </location>
</feature>
<protein>
    <submittedName>
        <fullName evidence="2">Uncharacterized protein</fullName>
    </submittedName>
</protein>
<dbReference type="AlphaFoldDB" id="A0A090Q3G7"/>
<name>A0A090Q3G7_9FLAO</name>
<accession>A0A090Q3G7</accession>
<evidence type="ECO:0000256" key="1">
    <source>
        <dbReference type="SAM" id="Phobius"/>
    </source>
</evidence>
<proteinExistence type="predicted"/>
<keyword evidence="3" id="KW-1185">Reference proteome</keyword>
<keyword evidence="1" id="KW-0812">Transmembrane</keyword>
<dbReference type="EMBL" id="BBML01000006">
    <property type="protein sequence ID" value="GAK97505.1"/>
    <property type="molecule type" value="Genomic_DNA"/>
</dbReference>